<accession>A0A3L7JZS0</accession>
<dbReference type="EMBL" id="RCVZ01000007">
    <property type="protein sequence ID" value="RLQ95181.1"/>
    <property type="molecule type" value="Genomic_DNA"/>
</dbReference>
<dbReference type="Gene3D" id="3.90.1680.10">
    <property type="entry name" value="SOS response associated peptidase-like"/>
    <property type="match status" value="1"/>
</dbReference>
<dbReference type="Pfam" id="PF02586">
    <property type="entry name" value="SRAP"/>
    <property type="match status" value="1"/>
</dbReference>
<dbReference type="EC" id="3.4.-.-" evidence="8"/>
<evidence type="ECO:0000256" key="7">
    <source>
        <dbReference type="ARBA" id="ARBA00023239"/>
    </source>
</evidence>
<dbReference type="GO" id="GO:0008233">
    <property type="term" value="F:peptidase activity"/>
    <property type="evidence" value="ECO:0007669"/>
    <property type="project" value="UniProtKB-KW"/>
</dbReference>
<dbReference type="SUPFAM" id="SSF143081">
    <property type="entry name" value="BB1717-like"/>
    <property type="match status" value="1"/>
</dbReference>
<keyword evidence="4 8" id="KW-0378">Hydrolase</keyword>
<keyword evidence="10" id="KW-1185">Reference proteome</keyword>
<reference evidence="9 10" key="1">
    <citation type="submission" date="2018-10" db="EMBL/GenBank/DDBJ databases">
        <title>Falsibacillus sp. genome draft.</title>
        <authorList>
            <person name="Shi S."/>
        </authorList>
    </citation>
    <scope>NUCLEOTIDE SEQUENCE [LARGE SCALE GENOMIC DNA]</scope>
    <source>
        <strain evidence="9 10">GY 10110</strain>
    </source>
</reference>
<evidence type="ECO:0000256" key="2">
    <source>
        <dbReference type="ARBA" id="ARBA00022670"/>
    </source>
</evidence>
<gene>
    <name evidence="9" type="ORF">D9X91_11850</name>
</gene>
<evidence type="ECO:0000256" key="8">
    <source>
        <dbReference type="RuleBase" id="RU364100"/>
    </source>
</evidence>
<proteinExistence type="inferred from homology"/>
<keyword evidence="5" id="KW-0190">Covalent protein-DNA linkage</keyword>
<dbReference type="GO" id="GO:0106300">
    <property type="term" value="P:protein-DNA covalent cross-linking repair"/>
    <property type="evidence" value="ECO:0007669"/>
    <property type="project" value="InterPro"/>
</dbReference>
<evidence type="ECO:0000256" key="3">
    <source>
        <dbReference type="ARBA" id="ARBA00022763"/>
    </source>
</evidence>
<comment type="similarity">
    <text evidence="1 8">Belongs to the SOS response-associated peptidase family.</text>
</comment>
<name>A0A3L7JZS0_9BACI</name>
<evidence type="ECO:0000313" key="10">
    <source>
        <dbReference type="Proteomes" id="UP000276770"/>
    </source>
</evidence>
<evidence type="ECO:0000256" key="6">
    <source>
        <dbReference type="ARBA" id="ARBA00023125"/>
    </source>
</evidence>
<sequence length="218" mass="24903">MCGRYTLTKSKETLIEQFLIDEFPEEFDRSFNVAPSQSVLALAGINNKRRAGYLKWGLIPHWVKEGKQWRPIINARAEKLEEKASFRGLVEKKRIILLADGFYEWGMHEGKKQPFRFIAKNQSLFAFAALWDKNGGQSTCTIITTGANEEVSSIHDRMPVIFLGEDQISKWLSEEPYENVKSLLKPLPDDEMTIYPVSSMVNSPKNNNESCIEKIALS</sequence>
<dbReference type="GO" id="GO:0006508">
    <property type="term" value="P:proteolysis"/>
    <property type="evidence" value="ECO:0007669"/>
    <property type="project" value="UniProtKB-KW"/>
</dbReference>
<keyword evidence="7" id="KW-0456">Lyase</keyword>
<dbReference type="InterPro" id="IPR003738">
    <property type="entry name" value="SRAP"/>
</dbReference>
<dbReference type="RefSeq" id="WP_121680836.1">
    <property type="nucleotide sequence ID" value="NZ_RCVZ01000007.1"/>
</dbReference>
<keyword evidence="3" id="KW-0227">DNA damage</keyword>
<dbReference type="AlphaFoldDB" id="A0A3L7JZS0"/>
<keyword evidence="2 8" id="KW-0645">Protease</keyword>
<evidence type="ECO:0000313" key="9">
    <source>
        <dbReference type="EMBL" id="RLQ95181.1"/>
    </source>
</evidence>
<evidence type="ECO:0000256" key="5">
    <source>
        <dbReference type="ARBA" id="ARBA00023124"/>
    </source>
</evidence>
<dbReference type="GO" id="GO:0016829">
    <property type="term" value="F:lyase activity"/>
    <property type="evidence" value="ECO:0007669"/>
    <property type="project" value="UniProtKB-KW"/>
</dbReference>
<evidence type="ECO:0000256" key="4">
    <source>
        <dbReference type="ARBA" id="ARBA00022801"/>
    </source>
</evidence>
<dbReference type="GO" id="GO:0003697">
    <property type="term" value="F:single-stranded DNA binding"/>
    <property type="evidence" value="ECO:0007669"/>
    <property type="project" value="InterPro"/>
</dbReference>
<evidence type="ECO:0000256" key="1">
    <source>
        <dbReference type="ARBA" id="ARBA00008136"/>
    </source>
</evidence>
<comment type="caution">
    <text evidence="9">The sequence shown here is derived from an EMBL/GenBank/DDBJ whole genome shotgun (WGS) entry which is preliminary data.</text>
</comment>
<dbReference type="PANTHER" id="PTHR13604">
    <property type="entry name" value="DC12-RELATED"/>
    <property type="match status" value="1"/>
</dbReference>
<organism evidence="9 10">
    <name type="scientific">Falsibacillus albus</name>
    <dbReference type="NCBI Taxonomy" id="2478915"/>
    <lineage>
        <taxon>Bacteria</taxon>
        <taxon>Bacillati</taxon>
        <taxon>Bacillota</taxon>
        <taxon>Bacilli</taxon>
        <taxon>Bacillales</taxon>
        <taxon>Bacillaceae</taxon>
        <taxon>Falsibacillus</taxon>
    </lineage>
</organism>
<dbReference type="Proteomes" id="UP000276770">
    <property type="component" value="Unassembled WGS sequence"/>
</dbReference>
<dbReference type="OrthoDB" id="9782620at2"/>
<keyword evidence="6" id="KW-0238">DNA-binding</keyword>
<protein>
    <recommendedName>
        <fullName evidence="8">Abasic site processing protein</fullName>
        <ecNumber evidence="8">3.4.-.-</ecNumber>
    </recommendedName>
</protein>
<dbReference type="PANTHER" id="PTHR13604:SF0">
    <property type="entry name" value="ABASIC SITE PROCESSING PROTEIN HMCES"/>
    <property type="match status" value="1"/>
</dbReference>
<dbReference type="InterPro" id="IPR036590">
    <property type="entry name" value="SRAP-like"/>
</dbReference>